<dbReference type="RefSeq" id="WP_006973184.1">
    <property type="nucleotide sequence ID" value="NZ_ABCS01000042.1"/>
</dbReference>
<evidence type="ECO:0000256" key="1">
    <source>
        <dbReference type="SAM" id="MobiDB-lite"/>
    </source>
</evidence>
<organism evidence="2 3">
    <name type="scientific">Plesiocystis pacifica SIR-1</name>
    <dbReference type="NCBI Taxonomy" id="391625"/>
    <lineage>
        <taxon>Bacteria</taxon>
        <taxon>Pseudomonadati</taxon>
        <taxon>Myxococcota</taxon>
        <taxon>Polyangia</taxon>
        <taxon>Nannocystales</taxon>
        <taxon>Nannocystaceae</taxon>
        <taxon>Plesiocystis</taxon>
    </lineage>
</organism>
<comment type="caution">
    <text evidence="2">The sequence shown here is derived from an EMBL/GenBank/DDBJ whole genome shotgun (WGS) entry which is preliminary data.</text>
</comment>
<proteinExistence type="predicted"/>
<evidence type="ECO:0000313" key="3">
    <source>
        <dbReference type="Proteomes" id="UP000005801"/>
    </source>
</evidence>
<protein>
    <submittedName>
        <fullName evidence="2">Uncharacterized protein</fullName>
    </submittedName>
</protein>
<dbReference type="STRING" id="391625.PPSIR1_14020"/>
<accession>A6G8Y9</accession>
<sequence length="319" mass="32738">MIPCPDCKRHIHESDASCPFCGRAQAATSTPWAALLSAALVTATLGLSACSTDSNGDEAGTTTVADTESDTDTETTNTTQEEDGPNDLDNGGGSFYAGPEDETTTGGVPQCDPFLQDCNEGEKCVPWASSGGNFDANKCVTVVGEQAAGEACNYDGPVASTDDCDGQSFCWSADEDGVGVCRAFCEGTADNPECAAEHSCLIANNGSINLCIDTCDPLAPDCPEDQVCAWAGSGFLCVDSESTGLLGEPCDQIADCGPGLICLTEEVLPACAGTACCVEFCNVDDPQPVCTLEGTACEPFYPPGEAPEGYENVGVCISP</sequence>
<feature type="region of interest" description="Disordered" evidence="1">
    <location>
        <begin position="51"/>
        <end position="109"/>
    </location>
</feature>
<name>A6G8Y9_9BACT</name>
<dbReference type="EMBL" id="ABCS01000042">
    <property type="protein sequence ID" value="EDM77675.1"/>
    <property type="molecule type" value="Genomic_DNA"/>
</dbReference>
<keyword evidence="3" id="KW-1185">Reference proteome</keyword>
<gene>
    <name evidence="2" type="ORF">PPSIR1_14020</name>
</gene>
<evidence type="ECO:0000313" key="2">
    <source>
        <dbReference type="EMBL" id="EDM77675.1"/>
    </source>
</evidence>
<dbReference type="AlphaFoldDB" id="A6G8Y9"/>
<dbReference type="Proteomes" id="UP000005801">
    <property type="component" value="Unassembled WGS sequence"/>
</dbReference>
<reference evidence="2 3" key="1">
    <citation type="submission" date="2007-06" db="EMBL/GenBank/DDBJ databases">
        <authorList>
            <person name="Shimkets L."/>
            <person name="Ferriera S."/>
            <person name="Johnson J."/>
            <person name="Kravitz S."/>
            <person name="Beeson K."/>
            <person name="Sutton G."/>
            <person name="Rogers Y.-H."/>
            <person name="Friedman R."/>
            <person name="Frazier M."/>
            <person name="Venter J.C."/>
        </authorList>
    </citation>
    <scope>NUCLEOTIDE SEQUENCE [LARGE SCALE GENOMIC DNA]</scope>
    <source>
        <strain evidence="2 3">SIR-1</strain>
    </source>
</reference>
<dbReference type="OrthoDB" id="5497861at2"/>